<reference evidence="2" key="1">
    <citation type="submission" date="2016-06" db="EMBL/GenBank/DDBJ databases">
        <title>Parallel loss of symbiosis genes in relatives of nitrogen-fixing non-legume Parasponia.</title>
        <authorList>
            <person name="Van Velzen R."/>
            <person name="Holmer R."/>
            <person name="Bu F."/>
            <person name="Rutten L."/>
            <person name="Van Zeijl A."/>
            <person name="Liu W."/>
            <person name="Santuari L."/>
            <person name="Cao Q."/>
            <person name="Sharma T."/>
            <person name="Shen D."/>
            <person name="Roswanjaya Y."/>
            <person name="Wardhani T."/>
            <person name="Kalhor M.S."/>
            <person name="Jansen J."/>
            <person name="Van den Hoogen J."/>
            <person name="Gungor B."/>
            <person name="Hartog M."/>
            <person name="Hontelez J."/>
            <person name="Verver J."/>
            <person name="Yang W.-C."/>
            <person name="Schijlen E."/>
            <person name="Repin R."/>
            <person name="Schilthuizen M."/>
            <person name="Schranz E."/>
            <person name="Heidstra R."/>
            <person name="Miyata K."/>
            <person name="Fedorova E."/>
            <person name="Kohlen W."/>
            <person name="Bisseling T."/>
            <person name="Smit S."/>
            <person name="Geurts R."/>
        </authorList>
    </citation>
    <scope>NUCLEOTIDE SEQUENCE [LARGE SCALE GENOMIC DNA]</scope>
    <source>
        <strain evidence="2">cv. RG33-2</strain>
    </source>
</reference>
<sequence>MATTLQTCKVGGVDIPCFCYCSYLSIANNGWMCLVKVKKASKPVAFCTMPALPGRIGFFKGNKRYIIEKYSEGASSSMTPIILQGGGCKVAIFYGRLGFFKGNKRYIIEKYSEGASSSMAPIILQGGGCKVGLGFFKGNKRYIIEKYSEGASSSRLRLSSKQDGVR</sequence>
<dbReference type="EMBL" id="JXTC01000434">
    <property type="protein sequence ID" value="PON54314.1"/>
    <property type="molecule type" value="Genomic_DNA"/>
</dbReference>
<dbReference type="AlphaFoldDB" id="A0A2P5BZV1"/>
<gene>
    <name evidence="1" type="ORF">TorRG33x02_303110</name>
</gene>
<dbReference type="InParanoid" id="A0A2P5BZV1"/>
<protein>
    <submittedName>
        <fullName evidence="1">Uncharacterized protein</fullName>
    </submittedName>
</protein>
<dbReference type="Proteomes" id="UP000237000">
    <property type="component" value="Unassembled WGS sequence"/>
</dbReference>
<organism evidence="1 2">
    <name type="scientific">Trema orientale</name>
    <name type="common">Charcoal tree</name>
    <name type="synonym">Celtis orientalis</name>
    <dbReference type="NCBI Taxonomy" id="63057"/>
    <lineage>
        <taxon>Eukaryota</taxon>
        <taxon>Viridiplantae</taxon>
        <taxon>Streptophyta</taxon>
        <taxon>Embryophyta</taxon>
        <taxon>Tracheophyta</taxon>
        <taxon>Spermatophyta</taxon>
        <taxon>Magnoliopsida</taxon>
        <taxon>eudicotyledons</taxon>
        <taxon>Gunneridae</taxon>
        <taxon>Pentapetalae</taxon>
        <taxon>rosids</taxon>
        <taxon>fabids</taxon>
        <taxon>Rosales</taxon>
        <taxon>Cannabaceae</taxon>
        <taxon>Trema</taxon>
    </lineage>
</organism>
<proteinExistence type="predicted"/>
<evidence type="ECO:0000313" key="1">
    <source>
        <dbReference type="EMBL" id="PON54314.1"/>
    </source>
</evidence>
<accession>A0A2P5BZV1</accession>
<name>A0A2P5BZV1_TREOI</name>
<dbReference type="Gene3D" id="3.10.20.740">
    <property type="match status" value="1"/>
</dbReference>
<dbReference type="OrthoDB" id="10249365at2759"/>
<keyword evidence="2" id="KW-1185">Reference proteome</keyword>
<evidence type="ECO:0000313" key="2">
    <source>
        <dbReference type="Proteomes" id="UP000237000"/>
    </source>
</evidence>
<dbReference type="STRING" id="63057.A0A2P5BZV1"/>
<comment type="caution">
    <text evidence="1">The sequence shown here is derived from an EMBL/GenBank/DDBJ whole genome shotgun (WGS) entry which is preliminary data.</text>
</comment>